<dbReference type="FunCoup" id="E8R2V3">
    <property type="interactions" value="213"/>
</dbReference>
<evidence type="ECO:0000256" key="10">
    <source>
        <dbReference type="ARBA" id="ARBA00023125"/>
    </source>
</evidence>
<organism evidence="15 16">
    <name type="scientific">Isosphaera pallida (strain ATCC 43644 / DSM 9630 / IS1B)</name>
    <dbReference type="NCBI Taxonomy" id="575540"/>
    <lineage>
        <taxon>Bacteria</taxon>
        <taxon>Pseudomonadati</taxon>
        <taxon>Planctomycetota</taxon>
        <taxon>Planctomycetia</taxon>
        <taxon>Isosphaerales</taxon>
        <taxon>Isosphaeraceae</taxon>
        <taxon>Isosphaera</taxon>
    </lineage>
</organism>
<dbReference type="HOGENOM" id="CLU_013501_3_1_0"/>
<dbReference type="InterPro" id="IPR036977">
    <property type="entry name" value="DNA_primase_Znf_CHC2"/>
</dbReference>
<dbReference type="Gene3D" id="3.40.1360.10">
    <property type="match status" value="1"/>
</dbReference>
<evidence type="ECO:0000313" key="16">
    <source>
        <dbReference type="Proteomes" id="UP000008631"/>
    </source>
</evidence>
<comment type="subunit">
    <text evidence="12">Monomer. Interacts with DnaB.</text>
</comment>
<dbReference type="CDD" id="cd03364">
    <property type="entry name" value="TOPRIM_DnaG_primases"/>
    <property type="match status" value="1"/>
</dbReference>
<dbReference type="Gene3D" id="3.90.580.10">
    <property type="entry name" value="Zinc finger, CHC2-type domain"/>
    <property type="match status" value="1"/>
</dbReference>
<dbReference type="Proteomes" id="UP000008631">
    <property type="component" value="Chromosome"/>
</dbReference>
<dbReference type="GO" id="GO:0006269">
    <property type="term" value="P:DNA replication, synthesis of primer"/>
    <property type="evidence" value="ECO:0007669"/>
    <property type="project" value="UniProtKB-UniRule"/>
</dbReference>
<dbReference type="GO" id="GO:0003677">
    <property type="term" value="F:DNA binding"/>
    <property type="evidence" value="ECO:0007669"/>
    <property type="project" value="UniProtKB-KW"/>
</dbReference>
<dbReference type="FunFam" id="3.90.580.10:FF:000001">
    <property type="entry name" value="DNA primase"/>
    <property type="match status" value="1"/>
</dbReference>
<dbReference type="SUPFAM" id="SSF57783">
    <property type="entry name" value="Zinc beta-ribbon"/>
    <property type="match status" value="1"/>
</dbReference>
<dbReference type="NCBIfam" id="TIGR01391">
    <property type="entry name" value="dnaG"/>
    <property type="match status" value="1"/>
</dbReference>
<dbReference type="Gene3D" id="3.90.980.10">
    <property type="entry name" value="DNA primase, catalytic core, N-terminal domain"/>
    <property type="match status" value="1"/>
</dbReference>
<keyword evidence="4 12" id="KW-0548">Nucleotidyltransferase</keyword>
<evidence type="ECO:0000256" key="9">
    <source>
        <dbReference type="ARBA" id="ARBA00022842"/>
    </source>
</evidence>
<dbReference type="InterPro" id="IPR050219">
    <property type="entry name" value="DnaG_primase"/>
</dbReference>
<evidence type="ECO:0000256" key="1">
    <source>
        <dbReference type="ARBA" id="ARBA00022478"/>
    </source>
</evidence>
<dbReference type="AlphaFoldDB" id="E8R2V3"/>
<evidence type="ECO:0000256" key="3">
    <source>
        <dbReference type="ARBA" id="ARBA00022679"/>
    </source>
</evidence>
<dbReference type="SMART" id="SM00493">
    <property type="entry name" value="TOPRIM"/>
    <property type="match status" value="1"/>
</dbReference>
<keyword evidence="16" id="KW-1185">Reference proteome</keyword>
<feature type="domain" description="Toprim" evidence="14">
    <location>
        <begin position="277"/>
        <end position="358"/>
    </location>
</feature>
<dbReference type="Pfam" id="PF01807">
    <property type="entry name" value="Zn_ribbon_DnaG"/>
    <property type="match status" value="1"/>
</dbReference>
<dbReference type="EC" id="2.7.7.101" evidence="12"/>
<keyword evidence="1 12" id="KW-0240">DNA-directed RNA polymerase</keyword>
<gene>
    <name evidence="12" type="primary">dnaG</name>
    <name evidence="15" type="ordered locus">Isop_3035</name>
</gene>
<feature type="region of interest" description="Disordered" evidence="13">
    <location>
        <begin position="666"/>
        <end position="707"/>
    </location>
</feature>
<dbReference type="EMBL" id="CP002353">
    <property type="protein sequence ID" value="ADV63600.1"/>
    <property type="molecule type" value="Genomic_DNA"/>
</dbReference>
<evidence type="ECO:0000256" key="8">
    <source>
        <dbReference type="ARBA" id="ARBA00022833"/>
    </source>
</evidence>
<dbReference type="GO" id="GO:0008270">
    <property type="term" value="F:zinc ion binding"/>
    <property type="evidence" value="ECO:0007669"/>
    <property type="project" value="UniProtKB-UniRule"/>
</dbReference>
<keyword evidence="9" id="KW-0460">Magnesium</keyword>
<keyword evidence="11 12" id="KW-0804">Transcription</keyword>
<dbReference type="Pfam" id="PF08275">
    <property type="entry name" value="DNAG_N"/>
    <property type="match status" value="1"/>
</dbReference>
<proteinExistence type="inferred from homology"/>
<dbReference type="Pfam" id="PF13662">
    <property type="entry name" value="Toprim_4"/>
    <property type="match status" value="1"/>
</dbReference>
<dbReference type="InterPro" id="IPR002694">
    <property type="entry name" value="Znf_CHC2"/>
</dbReference>
<dbReference type="InterPro" id="IPR013264">
    <property type="entry name" value="DNAG_N"/>
</dbReference>
<dbReference type="HAMAP" id="MF_00974">
    <property type="entry name" value="DNA_primase_DnaG"/>
    <property type="match status" value="1"/>
</dbReference>
<dbReference type="GO" id="GO:0003899">
    <property type="term" value="F:DNA-directed RNA polymerase activity"/>
    <property type="evidence" value="ECO:0007669"/>
    <property type="project" value="UniProtKB-UniRule"/>
</dbReference>
<keyword evidence="5 12" id="KW-0235">DNA replication</keyword>
<comment type="function">
    <text evidence="12">RNA polymerase that catalyzes the synthesis of short RNA molecules used as primers for DNA polymerase during DNA replication.</text>
</comment>
<keyword evidence="10 12" id="KW-0238">DNA-binding</keyword>
<dbReference type="PANTHER" id="PTHR30313:SF2">
    <property type="entry name" value="DNA PRIMASE"/>
    <property type="match status" value="1"/>
</dbReference>
<dbReference type="InterPro" id="IPR006171">
    <property type="entry name" value="TOPRIM_dom"/>
</dbReference>
<feature type="compositionally biased region" description="Polar residues" evidence="13">
    <location>
        <begin position="484"/>
        <end position="499"/>
    </location>
</feature>
<keyword evidence="8 12" id="KW-0862">Zinc</keyword>
<dbReference type="InterPro" id="IPR006295">
    <property type="entry name" value="DNA_primase_DnaG"/>
</dbReference>
<dbReference type="PROSITE" id="PS50880">
    <property type="entry name" value="TOPRIM"/>
    <property type="match status" value="1"/>
</dbReference>
<dbReference type="STRING" id="575540.Isop_3035"/>
<evidence type="ECO:0000256" key="7">
    <source>
        <dbReference type="ARBA" id="ARBA00022771"/>
    </source>
</evidence>
<dbReference type="GO" id="GO:0005737">
    <property type="term" value="C:cytoplasm"/>
    <property type="evidence" value="ECO:0007669"/>
    <property type="project" value="TreeGrafter"/>
</dbReference>
<dbReference type="PANTHER" id="PTHR30313">
    <property type="entry name" value="DNA PRIMASE"/>
    <property type="match status" value="1"/>
</dbReference>
<dbReference type="GO" id="GO:0000428">
    <property type="term" value="C:DNA-directed RNA polymerase complex"/>
    <property type="evidence" value="ECO:0007669"/>
    <property type="project" value="UniProtKB-KW"/>
</dbReference>
<evidence type="ECO:0000256" key="2">
    <source>
        <dbReference type="ARBA" id="ARBA00022515"/>
    </source>
</evidence>
<dbReference type="eggNOG" id="COG0358">
    <property type="taxonomic scope" value="Bacteria"/>
</dbReference>
<comment type="cofactor">
    <cofactor evidence="12">
        <name>Zn(2+)</name>
        <dbReference type="ChEBI" id="CHEBI:29105"/>
    </cofactor>
    <text evidence="12">Binds 1 zinc ion per monomer.</text>
</comment>
<comment type="catalytic activity">
    <reaction evidence="12">
        <text>ssDNA + n NTP = ssDNA/pppN(pN)n-1 hybrid + (n-1) diphosphate.</text>
        <dbReference type="EC" id="2.7.7.101"/>
    </reaction>
</comment>
<sequence>MTTHSQSDPSRVKAAVDIVAVIGSYLNLTQVGSNYRGLCPFHDDHNPSLIVSPSHQTFKCWSCGAGGDVFEFVRRYERVDFGEALRMVADRAGITLSRSRSAGSPKPGGNAPASARPTVLAALEWAANWFAETLTLGRTAGADQAAAYLEQRGITSASVARFTLGYASEERDELIRAARLAGFSLDTLEAAGLVGRSAENPKLVRERFRGRLIFPIHDGLGRVVAFGGRLLPDQERRLKEAGRSAAKYLNSPETIVFSKRRVLYGEHLARAAARVRNAVVVVEGYTDVIAAHQVGLTHVVGTLGTALGTEHLGPLRRLADLVYLVFDGDEAGRNAADRTLELFLSHDLDVRVLTLEPGWDPCDLALSRGAAGFEEALGRAVDPLSLAIDRALERYGLNHAPISWSGETVEAGRRAAEAVVGLLARVPANARRQHGLKLARALDVLSHRLRIPLDDLREALNQARRTAKPRRALREQTAALESSRPVSRTVSTEEVGSTSGLPATGIEQFDVIDRELVTLALEHPASVLPWLSRRVPVSSLRDAPLRTILQACYDQLADGGFLEPETASCSSEREPGWSVLLDRLDEPHRAIARALLDPIDAGVLPPRVSPAPWQERLAGAMLRWSERDRLRQIDDLLAALAQVDPLASPEDVQGLRLELDRLSLQRSDLPVPGPREPRGRALDHPSQPRPRPPLGSPTEPDTTDPDV</sequence>
<feature type="zinc finger region" description="CHC2-type" evidence="12">
    <location>
        <begin position="39"/>
        <end position="63"/>
    </location>
</feature>
<dbReference type="InterPro" id="IPR034151">
    <property type="entry name" value="TOPRIM_DnaG_bac"/>
</dbReference>
<evidence type="ECO:0000256" key="5">
    <source>
        <dbReference type="ARBA" id="ARBA00022705"/>
    </source>
</evidence>
<reference evidence="15 16" key="1">
    <citation type="journal article" date="2011" name="Stand. Genomic Sci.">
        <title>Complete genome sequence of Isosphaera pallida type strain (IS1B).</title>
        <authorList>
            <consortium name="US DOE Joint Genome Institute (JGI-PGF)"/>
            <person name="Goker M."/>
            <person name="Cleland D."/>
            <person name="Saunders E."/>
            <person name="Lapidus A."/>
            <person name="Nolan M."/>
            <person name="Lucas S."/>
            <person name="Hammon N."/>
            <person name="Deshpande S."/>
            <person name="Cheng J.F."/>
            <person name="Tapia R."/>
            <person name="Han C."/>
            <person name="Goodwin L."/>
            <person name="Pitluck S."/>
            <person name="Liolios K."/>
            <person name="Pagani I."/>
            <person name="Ivanova N."/>
            <person name="Mavromatis K."/>
            <person name="Pati A."/>
            <person name="Chen A."/>
            <person name="Palaniappan K."/>
            <person name="Land M."/>
            <person name="Hauser L."/>
            <person name="Chang Y.J."/>
            <person name="Jeffries C.D."/>
            <person name="Detter J.C."/>
            <person name="Beck B."/>
            <person name="Woyke T."/>
            <person name="Bristow J."/>
            <person name="Eisen J.A."/>
            <person name="Markowitz V."/>
            <person name="Hugenholtz P."/>
            <person name="Kyrpides N.C."/>
            <person name="Klenk H.P."/>
        </authorList>
    </citation>
    <scope>NUCLEOTIDE SEQUENCE [LARGE SCALE GENOMIC DNA]</scope>
    <source>
        <strain evidence="16">ATCC 43644 / DSM 9630 / IS1B</strain>
    </source>
</reference>
<evidence type="ECO:0000256" key="4">
    <source>
        <dbReference type="ARBA" id="ARBA00022695"/>
    </source>
</evidence>
<accession>E8R2V3</accession>
<dbReference type="InterPro" id="IPR037068">
    <property type="entry name" value="DNA_primase_core_N_sf"/>
</dbReference>
<evidence type="ECO:0000256" key="13">
    <source>
        <dbReference type="SAM" id="MobiDB-lite"/>
    </source>
</evidence>
<name>E8R2V3_ISOPI</name>
<evidence type="ECO:0000256" key="6">
    <source>
        <dbReference type="ARBA" id="ARBA00022723"/>
    </source>
</evidence>
<evidence type="ECO:0000313" key="15">
    <source>
        <dbReference type="EMBL" id="ADV63600.1"/>
    </source>
</evidence>
<dbReference type="InParanoid" id="E8R2V3"/>
<comment type="domain">
    <text evidence="12">Contains an N-terminal zinc-binding domain, a central core domain that contains the primase activity, and a C-terminal DnaB-binding domain.</text>
</comment>
<dbReference type="GO" id="GO:1990077">
    <property type="term" value="C:primosome complex"/>
    <property type="evidence" value="ECO:0007669"/>
    <property type="project" value="UniProtKB-KW"/>
</dbReference>
<keyword evidence="6 12" id="KW-0479">Metal-binding</keyword>
<evidence type="ECO:0000259" key="14">
    <source>
        <dbReference type="PROSITE" id="PS50880"/>
    </source>
</evidence>
<keyword evidence="7 12" id="KW-0863">Zinc-finger</keyword>
<comment type="similarity">
    <text evidence="12">Belongs to the DnaG primase family.</text>
</comment>
<feature type="region of interest" description="Disordered" evidence="13">
    <location>
        <begin position="466"/>
        <end position="499"/>
    </location>
</feature>
<evidence type="ECO:0000256" key="11">
    <source>
        <dbReference type="ARBA" id="ARBA00023163"/>
    </source>
</evidence>
<dbReference type="OrthoDB" id="9803773at2"/>
<dbReference type="SMART" id="SM00400">
    <property type="entry name" value="ZnF_CHCC"/>
    <property type="match status" value="1"/>
</dbReference>
<dbReference type="KEGG" id="ipa:Isop_3035"/>
<keyword evidence="3 12" id="KW-0808">Transferase</keyword>
<dbReference type="SUPFAM" id="SSF56731">
    <property type="entry name" value="DNA primase core"/>
    <property type="match status" value="1"/>
</dbReference>
<dbReference type="RefSeq" id="WP_013565888.1">
    <property type="nucleotide sequence ID" value="NC_014962.1"/>
</dbReference>
<keyword evidence="2 12" id="KW-0639">Primosome</keyword>
<protein>
    <recommendedName>
        <fullName evidence="12">DNA primase</fullName>
        <ecNumber evidence="12">2.7.7.101</ecNumber>
    </recommendedName>
</protein>
<evidence type="ECO:0000256" key="12">
    <source>
        <dbReference type="HAMAP-Rule" id="MF_00974"/>
    </source>
</evidence>
<dbReference type="InterPro" id="IPR030846">
    <property type="entry name" value="DnaG_bac"/>
</dbReference>